<feature type="chain" id="PRO_5032898414" description="Tetratricopeptide repeat-containing protein" evidence="1">
    <location>
        <begin position="22"/>
        <end position="85"/>
    </location>
</feature>
<dbReference type="EMBL" id="JAASRM010000001">
    <property type="protein sequence ID" value="NIK87938.1"/>
    <property type="molecule type" value="Genomic_DNA"/>
</dbReference>
<keyword evidence="1" id="KW-0732">Signal</keyword>
<reference evidence="2 3" key="1">
    <citation type="submission" date="2020-03" db="EMBL/GenBank/DDBJ databases">
        <title>Genomic Encyclopedia of Type Strains, Phase IV (KMG-IV): sequencing the most valuable type-strain genomes for metagenomic binning, comparative biology and taxonomic classification.</title>
        <authorList>
            <person name="Goeker M."/>
        </authorList>
    </citation>
    <scope>NUCLEOTIDE SEQUENCE [LARGE SCALE GENOMIC DNA]</scope>
    <source>
        <strain evidence="2 3">DSM 19867</strain>
    </source>
</reference>
<evidence type="ECO:0008006" key="4">
    <source>
        <dbReference type="Google" id="ProtNLM"/>
    </source>
</evidence>
<dbReference type="RefSeq" id="WP_167081955.1">
    <property type="nucleotide sequence ID" value="NZ_BAAADC010000001.1"/>
</dbReference>
<accession>A0A846MWK8</accession>
<proteinExistence type="predicted"/>
<sequence>MKRMMAALSLSCLALAPLAHAADAKLSDCVSMQKQVSTALENAVSNPNAESARQEAQNGRSFCTSRLYDKGVAHYAKALELLNKS</sequence>
<evidence type="ECO:0000313" key="2">
    <source>
        <dbReference type="EMBL" id="NIK87938.1"/>
    </source>
</evidence>
<dbReference type="Proteomes" id="UP000570514">
    <property type="component" value="Unassembled WGS sequence"/>
</dbReference>
<evidence type="ECO:0000313" key="3">
    <source>
        <dbReference type="Proteomes" id="UP000570514"/>
    </source>
</evidence>
<feature type="signal peptide" evidence="1">
    <location>
        <begin position="1"/>
        <end position="21"/>
    </location>
</feature>
<organism evidence="2 3">
    <name type="scientific">Rhizomicrobium palustre</name>
    <dbReference type="NCBI Taxonomy" id="189966"/>
    <lineage>
        <taxon>Bacteria</taxon>
        <taxon>Pseudomonadati</taxon>
        <taxon>Pseudomonadota</taxon>
        <taxon>Alphaproteobacteria</taxon>
        <taxon>Micropepsales</taxon>
        <taxon>Micropepsaceae</taxon>
        <taxon>Rhizomicrobium</taxon>
    </lineage>
</organism>
<keyword evidence="3" id="KW-1185">Reference proteome</keyword>
<evidence type="ECO:0000256" key="1">
    <source>
        <dbReference type="SAM" id="SignalP"/>
    </source>
</evidence>
<gene>
    <name evidence="2" type="ORF">FHS83_001256</name>
</gene>
<protein>
    <recommendedName>
        <fullName evidence="4">Tetratricopeptide repeat-containing protein</fullName>
    </recommendedName>
</protein>
<dbReference type="AlphaFoldDB" id="A0A846MWK8"/>
<name>A0A846MWK8_9PROT</name>
<comment type="caution">
    <text evidence="2">The sequence shown here is derived from an EMBL/GenBank/DDBJ whole genome shotgun (WGS) entry which is preliminary data.</text>
</comment>